<dbReference type="PROSITE" id="PS00175">
    <property type="entry name" value="PG_MUTASE"/>
    <property type="match status" value="1"/>
</dbReference>
<keyword evidence="2" id="KW-0413">Isomerase</keyword>
<proteinExistence type="predicted"/>
<keyword evidence="1" id="KW-0324">Glycolysis</keyword>
<accession>A0A848L6P7</accession>
<dbReference type="SMART" id="SM00855">
    <property type="entry name" value="PGAM"/>
    <property type="match status" value="1"/>
</dbReference>
<dbReference type="InterPro" id="IPR013078">
    <property type="entry name" value="His_Pase_superF_clade-1"/>
</dbReference>
<dbReference type="InterPro" id="IPR050275">
    <property type="entry name" value="PGM_Phosphatase"/>
</dbReference>
<name>A0A848L6P7_9ACTN</name>
<dbReference type="InterPro" id="IPR029033">
    <property type="entry name" value="His_PPase_superfam"/>
</dbReference>
<evidence type="ECO:0000313" key="4">
    <source>
        <dbReference type="Proteomes" id="UP000550729"/>
    </source>
</evidence>
<protein>
    <submittedName>
        <fullName evidence="3">Histidine phosphatase family protein</fullName>
    </submittedName>
</protein>
<gene>
    <name evidence="3" type="ORF">HH308_24390</name>
</gene>
<dbReference type="Pfam" id="PF00300">
    <property type="entry name" value="His_Phos_1"/>
    <property type="match status" value="1"/>
</dbReference>
<dbReference type="Gene3D" id="3.40.50.1240">
    <property type="entry name" value="Phosphoglycerate mutase-like"/>
    <property type="match status" value="1"/>
</dbReference>
<dbReference type="AlphaFoldDB" id="A0A848L6P7"/>
<dbReference type="CDD" id="cd07067">
    <property type="entry name" value="HP_PGM_like"/>
    <property type="match status" value="1"/>
</dbReference>
<dbReference type="Proteomes" id="UP000550729">
    <property type="component" value="Unassembled WGS sequence"/>
</dbReference>
<comment type="caution">
    <text evidence="3">The sequence shown here is derived from an EMBL/GenBank/DDBJ whole genome shotgun (WGS) entry which is preliminary data.</text>
</comment>
<dbReference type="PANTHER" id="PTHR48100:SF1">
    <property type="entry name" value="HISTIDINE PHOSPHATASE FAMILY PROTEIN-RELATED"/>
    <property type="match status" value="1"/>
</dbReference>
<dbReference type="RefSeq" id="WP_170196864.1">
    <property type="nucleotide sequence ID" value="NZ_JABBNB010000034.1"/>
</dbReference>
<evidence type="ECO:0000256" key="2">
    <source>
        <dbReference type="ARBA" id="ARBA00023235"/>
    </source>
</evidence>
<dbReference type="InterPro" id="IPR001345">
    <property type="entry name" value="PG/BPGM_mutase_AS"/>
</dbReference>
<organism evidence="3 4">
    <name type="scientific">Gordonia asplenii</name>
    <dbReference type="NCBI Taxonomy" id="2725283"/>
    <lineage>
        <taxon>Bacteria</taxon>
        <taxon>Bacillati</taxon>
        <taxon>Actinomycetota</taxon>
        <taxon>Actinomycetes</taxon>
        <taxon>Mycobacteriales</taxon>
        <taxon>Gordoniaceae</taxon>
        <taxon>Gordonia</taxon>
    </lineage>
</organism>
<dbReference type="PANTHER" id="PTHR48100">
    <property type="entry name" value="BROAD-SPECIFICITY PHOSPHATASE YOR283W-RELATED"/>
    <property type="match status" value="1"/>
</dbReference>
<evidence type="ECO:0000313" key="3">
    <source>
        <dbReference type="EMBL" id="NMO04363.1"/>
    </source>
</evidence>
<evidence type="ECO:0000256" key="1">
    <source>
        <dbReference type="ARBA" id="ARBA00023152"/>
    </source>
</evidence>
<dbReference type="GO" id="GO:0005737">
    <property type="term" value="C:cytoplasm"/>
    <property type="evidence" value="ECO:0007669"/>
    <property type="project" value="TreeGrafter"/>
</dbReference>
<dbReference type="GO" id="GO:0016791">
    <property type="term" value="F:phosphatase activity"/>
    <property type="evidence" value="ECO:0007669"/>
    <property type="project" value="TreeGrafter"/>
</dbReference>
<reference evidence="3 4" key="1">
    <citation type="submission" date="2020-04" db="EMBL/GenBank/DDBJ databases">
        <title>Gordonia sp. nov. TBRC 11910.</title>
        <authorList>
            <person name="Suriyachadkun C."/>
        </authorList>
    </citation>
    <scope>NUCLEOTIDE SEQUENCE [LARGE SCALE GENOMIC DNA]</scope>
    <source>
        <strain evidence="3 4">TBRC 11910</strain>
    </source>
</reference>
<keyword evidence="4" id="KW-1185">Reference proteome</keyword>
<dbReference type="EMBL" id="JABBNB010000034">
    <property type="protein sequence ID" value="NMO04363.1"/>
    <property type="molecule type" value="Genomic_DNA"/>
</dbReference>
<sequence length="221" mass="24185">MSRLFLVRHGETTSNVMRRLDTRLPGAGLTDFGARQAAQFALRTPITSAAVLLSSHARRAQQTAEIAAMVWGIDRGLVDGVFEVQAGDLEDNFDRASHEVFAGTVKRWLDGEIDVAVPGGESLREVYDRYLAAIDGVAQQYFTDGADRDVYLVSHGAAIRLAAAKLAGIDADFAMRNHLENTQSIELEYAEGAWICRRWGTRVAPFQTEGEEDSPEGDPMG</sequence>
<dbReference type="SUPFAM" id="SSF53254">
    <property type="entry name" value="Phosphoglycerate mutase-like"/>
    <property type="match status" value="1"/>
</dbReference>